<gene>
    <name evidence="7" type="ORF">BEMITA_LOCUS4285</name>
</gene>
<dbReference type="AlphaFoldDB" id="A0A9P0A7I1"/>
<evidence type="ECO:0000313" key="8">
    <source>
        <dbReference type="Proteomes" id="UP001152759"/>
    </source>
</evidence>
<keyword evidence="4" id="KW-1133">Transmembrane helix</keyword>
<organism evidence="7 8">
    <name type="scientific">Bemisia tabaci</name>
    <name type="common">Sweetpotato whitefly</name>
    <name type="synonym">Aleurodes tabaci</name>
    <dbReference type="NCBI Taxonomy" id="7038"/>
    <lineage>
        <taxon>Eukaryota</taxon>
        <taxon>Metazoa</taxon>
        <taxon>Ecdysozoa</taxon>
        <taxon>Arthropoda</taxon>
        <taxon>Hexapoda</taxon>
        <taxon>Insecta</taxon>
        <taxon>Pterygota</taxon>
        <taxon>Neoptera</taxon>
        <taxon>Paraneoptera</taxon>
        <taxon>Hemiptera</taxon>
        <taxon>Sternorrhyncha</taxon>
        <taxon>Aleyrodoidea</taxon>
        <taxon>Aleyrodidae</taxon>
        <taxon>Aleyrodinae</taxon>
        <taxon>Bemisia</taxon>
    </lineage>
</organism>
<comment type="subcellular location">
    <subcellularLocation>
        <location evidence="1">Membrane</location>
        <topology evidence="1">Multi-pass membrane protein</topology>
    </subcellularLocation>
</comment>
<evidence type="ECO:0000313" key="7">
    <source>
        <dbReference type="EMBL" id="CAH0385005.1"/>
    </source>
</evidence>
<keyword evidence="3" id="KW-0812">Transmembrane</keyword>
<evidence type="ECO:0000256" key="4">
    <source>
        <dbReference type="ARBA" id="ARBA00022989"/>
    </source>
</evidence>
<evidence type="ECO:0008006" key="9">
    <source>
        <dbReference type="Google" id="ProtNLM"/>
    </source>
</evidence>
<dbReference type="InterPro" id="IPR007248">
    <property type="entry name" value="Mpv17_PMP22"/>
</dbReference>
<evidence type="ECO:0000256" key="3">
    <source>
        <dbReference type="ARBA" id="ARBA00022692"/>
    </source>
</evidence>
<dbReference type="EMBL" id="OU963863">
    <property type="protein sequence ID" value="CAH0385005.1"/>
    <property type="molecule type" value="Genomic_DNA"/>
</dbReference>
<evidence type="ECO:0000256" key="1">
    <source>
        <dbReference type="ARBA" id="ARBA00004141"/>
    </source>
</evidence>
<dbReference type="GO" id="GO:0005739">
    <property type="term" value="C:mitochondrion"/>
    <property type="evidence" value="ECO:0007669"/>
    <property type="project" value="TreeGrafter"/>
</dbReference>
<name>A0A9P0A7I1_BEMTA</name>
<keyword evidence="8" id="KW-1185">Reference proteome</keyword>
<evidence type="ECO:0000256" key="5">
    <source>
        <dbReference type="ARBA" id="ARBA00023136"/>
    </source>
</evidence>
<dbReference type="PANTHER" id="PTHR11266:SF85">
    <property type="entry name" value="MPV17-LIKE PROTEIN"/>
    <property type="match status" value="1"/>
</dbReference>
<dbReference type="Proteomes" id="UP001152759">
    <property type="component" value="Chromosome 2"/>
</dbReference>
<reference evidence="7" key="1">
    <citation type="submission" date="2021-12" db="EMBL/GenBank/DDBJ databases">
        <authorList>
            <person name="King R."/>
        </authorList>
    </citation>
    <scope>NUCLEOTIDE SEQUENCE</scope>
</reference>
<keyword evidence="5" id="KW-0472">Membrane</keyword>
<dbReference type="PANTHER" id="PTHR11266">
    <property type="entry name" value="PEROXISOMAL MEMBRANE PROTEIN 2, PXMP2 MPV17"/>
    <property type="match status" value="1"/>
</dbReference>
<sequence length="195" mass="22545">MGLFFSQEQKMVLSFIKQAFQKRPMLANSVVYGTMCVGAEFSQQYVTKRILDKKAPPEPIDKASLARYTVLGTCINPNILYFWYKWLDKNFVGTAKKVVVKKVLIDQFCMTPPLYVIFYVSMSLMEGKRDLLAECREKFIPTFQTSCVFWLPAQAVNFMLVPPAARVVYVGTCSFLWINILCWIKRRDFKPSEEA</sequence>
<evidence type="ECO:0000256" key="2">
    <source>
        <dbReference type="ARBA" id="ARBA00006824"/>
    </source>
</evidence>
<accession>A0A9P0A7I1</accession>
<comment type="similarity">
    <text evidence="2 6">Belongs to the peroxisomal membrane protein PXMP2/4 family.</text>
</comment>
<proteinExistence type="inferred from homology"/>
<dbReference type="GO" id="GO:0016020">
    <property type="term" value="C:membrane"/>
    <property type="evidence" value="ECO:0007669"/>
    <property type="project" value="UniProtKB-SubCell"/>
</dbReference>
<dbReference type="Pfam" id="PF04117">
    <property type="entry name" value="Mpv17_PMP22"/>
    <property type="match status" value="1"/>
</dbReference>
<protein>
    <recommendedName>
        <fullName evidence="9">Mpv17-like protein</fullName>
    </recommendedName>
</protein>
<evidence type="ECO:0000256" key="6">
    <source>
        <dbReference type="RuleBase" id="RU363053"/>
    </source>
</evidence>